<organism evidence="6 7">
    <name type="scientific">Halogranum amylolyticum</name>
    <dbReference type="NCBI Taxonomy" id="660520"/>
    <lineage>
        <taxon>Archaea</taxon>
        <taxon>Methanobacteriati</taxon>
        <taxon>Methanobacteriota</taxon>
        <taxon>Stenosarchaea group</taxon>
        <taxon>Halobacteria</taxon>
        <taxon>Halobacteriales</taxon>
        <taxon>Haloferacaceae</taxon>
    </lineage>
</organism>
<keyword evidence="7" id="KW-1185">Reference proteome</keyword>
<dbReference type="PRINTS" id="PR00990">
    <property type="entry name" value="RIBOKINASE"/>
</dbReference>
<accession>A0A1H8RQ73</accession>
<sequence>MDVFVAGGCSYNAMVYLDEFPRETETHSARNFQETVGSTGAGKTLNLGRLGMDVTFHATIGQDRYGEIIEETFAAEPATFLHDVDPNGTERHVNLMNADGERISIFVVESTPDLDIDYDRLDDLVETSDAFVVNPVDYTRPLLATAERADTPVWCDVHDYDGEDPHFEAFVEAADYLFLSEEGIDDARGFMREQVDAGTELVVCTRGADGSTALTSDGTWVELPAEPFEMVDTNGAGDAYVSGFLYGHAQGEDVETCLRLGTLAGGLAVESWELAHPDLSADRLAIEYERHYGDAE</sequence>
<name>A0A1H8RQ73_9EURY</name>
<reference evidence="7" key="1">
    <citation type="submission" date="2016-10" db="EMBL/GenBank/DDBJ databases">
        <authorList>
            <person name="Varghese N."/>
            <person name="Submissions S."/>
        </authorList>
    </citation>
    <scope>NUCLEOTIDE SEQUENCE [LARGE SCALE GENOMIC DNA]</scope>
    <source>
        <strain evidence="7">CGMCC 1.10121</strain>
    </source>
</reference>
<evidence type="ECO:0000256" key="3">
    <source>
        <dbReference type="ARBA" id="ARBA00022777"/>
    </source>
</evidence>
<dbReference type="InterPro" id="IPR011611">
    <property type="entry name" value="PfkB_dom"/>
</dbReference>
<evidence type="ECO:0000256" key="1">
    <source>
        <dbReference type="ARBA" id="ARBA00010688"/>
    </source>
</evidence>
<dbReference type="Pfam" id="PF00294">
    <property type="entry name" value="PfkB"/>
    <property type="match status" value="1"/>
</dbReference>
<dbReference type="AlphaFoldDB" id="A0A1H8RQ73"/>
<gene>
    <name evidence="6" type="ORF">SAMN04487948_104148</name>
</gene>
<comment type="similarity">
    <text evidence="1 4">Belongs to the carbohydrate kinase PfkB family.</text>
</comment>
<dbReference type="PANTHER" id="PTHR10584">
    <property type="entry name" value="SUGAR KINASE"/>
    <property type="match status" value="1"/>
</dbReference>
<feature type="domain" description="Carbohydrate kinase PfkB" evidence="5">
    <location>
        <begin position="12"/>
        <end position="271"/>
    </location>
</feature>
<evidence type="ECO:0000256" key="4">
    <source>
        <dbReference type="RuleBase" id="RU003704"/>
    </source>
</evidence>
<proteinExistence type="inferred from homology"/>
<evidence type="ECO:0000259" key="5">
    <source>
        <dbReference type="Pfam" id="PF00294"/>
    </source>
</evidence>
<dbReference type="InterPro" id="IPR002173">
    <property type="entry name" value="Carboh/pur_kinase_PfkB_CS"/>
</dbReference>
<dbReference type="InterPro" id="IPR002139">
    <property type="entry name" value="Ribo/fructo_kinase"/>
</dbReference>
<dbReference type="GO" id="GO:0006796">
    <property type="term" value="P:phosphate-containing compound metabolic process"/>
    <property type="evidence" value="ECO:0007669"/>
    <property type="project" value="UniProtKB-ARBA"/>
</dbReference>
<evidence type="ECO:0000313" key="7">
    <source>
        <dbReference type="Proteomes" id="UP000199126"/>
    </source>
</evidence>
<dbReference type="EMBL" id="FODV01000004">
    <property type="protein sequence ID" value="SEO68103.1"/>
    <property type="molecule type" value="Genomic_DNA"/>
</dbReference>
<evidence type="ECO:0000256" key="2">
    <source>
        <dbReference type="ARBA" id="ARBA00022679"/>
    </source>
</evidence>
<dbReference type="SUPFAM" id="SSF53613">
    <property type="entry name" value="Ribokinase-like"/>
    <property type="match status" value="1"/>
</dbReference>
<keyword evidence="2 4" id="KW-0808">Transferase</keyword>
<dbReference type="RefSeq" id="WP_089823328.1">
    <property type="nucleotide sequence ID" value="NZ_FODV01000004.1"/>
</dbReference>
<dbReference type="PANTHER" id="PTHR10584:SF166">
    <property type="entry name" value="RIBOKINASE"/>
    <property type="match status" value="1"/>
</dbReference>
<dbReference type="InterPro" id="IPR029056">
    <property type="entry name" value="Ribokinase-like"/>
</dbReference>
<dbReference type="Proteomes" id="UP000199126">
    <property type="component" value="Unassembled WGS sequence"/>
</dbReference>
<keyword evidence="3 4" id="KW-0418">Kinase</keyword>
<dbReference type="PROSITE" id="PS00584">
    <property type="entry name" value="PFKB_KINASES_2"/>
    <property type="match status" value="1"/>
</dbReference>
<evidence type="ECO:0000313" key="6">
    <source>
        <dbReference type="EMBL" id="SEO68103.1"/>
    </source>
</evidence>
<protein>
    <submittedName>
        <fullName evidence="6">Sugar or nucleoside kinase, ribokinase family</fullName>
    </submittedName>
</protein>
<dbReference type="GO" id="GO:0016301">
    <property type="term" value="F:kinase activity"/>
    <property type="evidence" value="ECO:0007669"/>
    <property type="project" value="UniProtKB-KW"/>
</dbReference>
<dbReference type="Gene3D" id="3.40.1190.20">
    <property type="match status" value="1"/>
</dbReference>
<dbReference type="OrthoDB" id="26949at2157"/>